<sequence>MGPKRGRYANLVPSSRGGNSQALQLYEKFLTPENEVRFQQIVGVKFNGERGFIIDKLQEYPEILEELERRKWLKLNGLIKKTNATIALEFYANAYGRNDYVSYVRGKMIDYSAEAINSLLELEAPVQCGVAKRRGDSVPSTEQWWEHLNFLCREGAWFSGGREGLPQRISTTQMKPIPKVWATFFNRTLESASNTSELIVPRIHGVLAILARDEIDVGRLISHSIKKLSRSGGTVYGHACIINALCERESVPKEGNDIPTNCIAAFTANIIRGLPTGPVEDQRPAEAAPVQMEPHQPQVPEIPPQYQCTPFELAVGEWLQDISHHLYARAPRFSEPIQRAIRDFGQQQSHLDVYHRFGSWEGLQNYIQQQRARATEREEYLQSEFRKQEKQYLEETAQAAHMFPGLFHPGGGSNGQ</sequence>
<comment type="caution">
    <text evidence="2">The sequence shown here is derived from an EMBL/GenBank/DDBJ whole genome shotgun (WGS) entry which is preliminary data.</text>
</comment>
<evidence type="ECO:0000313" key="3">
    <source>
        <dbReference type="Proteomes" id="UP000236291"/>
    </source>
</evidence>
<protein>
    <recommendedName>
        <fullName evidence="1">Putative plant transposon protein domain-containing protein</fullName>
    </recommendedName>
</protein>
<name>A0A2K3M6Y4_TRIPR</name>
<dbReference type="EMBL" id="ASHM01051498">
    <property type="protein sequence ID" value="PNX86557.1"/>
    <property type="molecule type" value="Genomic_DNA"/>
</dbReference>
<reference evidence="2 3" key="1">
    <citation type="journal article" date="2014" name="Am. J. Bot.">
        <title>Genome assembly and annotation for red clover (Trifolium pratense; Fabaceae).</title>
        <authorList>
            <person name="Istvanek J."/>
            <person name="Jaros M."/>
            <person name="Krenek A."/>
            <person name="Repkova J."/>
        </authorList>
    </citation>
    <scope>NUCLEOTIDE SEQUENCE [LARGE SCALE GENOMIC DNA]</scope>
    <source>
        <strain evidence="3">cv. Tatra</strain>
        <tissue evidence="2">Young leaves</tissue>
    </source>
</reference>
<accession>A0A2K3M6Y4</accession>
<proteinExistence type="predicted"/>
<dbReference type="Proteomes" id="UP000236291">
    <property type="component" value="Unassembled WGS sequence"/>
</dbReference>
<organism evidence="2 3">
    <name type="scientific">Trifolium pratense</name>
    <name type="common">Red clover</name>
    <dbReference type="NCBI Taxonomy" id="57577"/>
    <lineage>
        <taxon>Eukaryota</taxon>
        <taxon>Viridiplantae</taxon>
        <taxon>Streptophyta</taxon>
        <taxon>Embryophyta</taxon>
        <taxon>Tracheophyta</taxon>
        <taxon>Spermatophyta</taxon>
        <taxon>Magnoliopsida</taxon>
        <taxon>eudicotyledons</taxon>
        <taxon>Gunneridae</taxon>
        <taxon>Pentapetalae</taxon>
        <taxon>rosids</taxon>
        <taxon>fabids</taxon>
        <taxon>Fabales</taxon>
        <taxon>Fabaceae</taxon>
        <taxon>Papilionoideae</taxon>
        <taxon>50 kb inversion clade</taxon>
        <taxon>NPAAA clade</taxon>
        <taxon>Hologalegina</taxon>
        <taxon>IRL clade</taxon>
        <taxon>Trifolieae</taxon>
        <taxon>Trifolium</taxon>
    </lineage>
</organism>
<gene>
    <name evidence="2" type="ORF">L195_g042635</name>
</gene>
<dbReference type="InterPro" id="IPR046796">
    <property type="entry name" value="Transposase_32_dom"/>
</dbReference>
<feature type="domain" description="Putative plant transposon protein" evidence="1">
    <location>
        <begin position="68"/>
        <end position="252"/>
    </location>
</feature>
<reference evidence="2 3" key="2">
    <citation type="journal article" date="2017" name="Front. Plant Sci.">
        <title>Gene Classification and Mining of Molecular Markers Useful in Red Clover (Trifolium pratense) Breeding.</title>
        <authorList>
            <person name="Istvanek J."/>
            <person name="Dluhosova J."/>
            <person name="Dluhos P."/>
            <person name="Patkova L."/>
            <person name="Nedelnik J."/>
            <person name="Repkova J."/>
        </authorList>
    </citation>
    <scope>NUCLEOTIDE SEQUENCE [LARGE SCALE GENOMIC DNA]</scope>
    <source>
        <strain evidence="3">cv. Tatra</strain>
        <tissue evidence="2">Young leaves</tissue>
    </source>
</reference>
<evidence type="ECO:0000313" key="2">
    <source>
        <dbReference type="EMBL" id="PNX86557.1"/>
    </source>
</evidence>
<dbReference type="Pfam" id="PF20167">
    <property type="entry name" value="Transposase_32"/>
    <property type="match status" value="1"/>
</dbReference>
<dbReference type="AlphaFoldDB" id="A0A2K3M6Y4"/>
<evidence type="ECO:0000259" key="1">
    <source>
        <dbReference type="Pfam" id="PF20167"/>
    </source>
</evidence>